<dbReference type="PANTHER" id="PTHR12301:SF8">
    <property type="entry name" value="STERILE ALPHA MOTIF DOMAIN-CONTAINING PROTEIN 5"/>
    <property type="match status" value="1"/>
</dbReference>
<feature type="domain" description="SAM" evidence="1">
    <location>
        <begin position="7"/>
        <end position="66"/>
    </location>
</feature>
<evidence type="ECO:0000313" key="3">
    <source>
        <dbReference type="RefSeq" id="XP_049306370.1"/>
    </source>
</evidence>
<dbReference type="Proteomes" id="UP001652620">
    <property type="component" value="Chromosome 2"/>
</dbReference>
<dbReference type="Pfam" id="PF26285">
    <property type="entry name" value="SASH1_Homeodomain"/>
    <property type="match status" value="1"/>
</dbReference>
<reference evidence="3" key="2">
    <citation type="submission" date="2025-08" db="UniProtKB">
        <authorList>
            <consortium name="RefSeq"/>
        </authorList>
    </citation>
    <scope>IDENTIFICATION</scope>
    <source>
        <tissue evidence="3">Adult</tissue>
    </source>
</reference>
<keyword evidence="2" id="KW-1185">Reference proteome</keyword>
<proteinExistence type="predicted"/>
<dbReference type="PROSITE" id="PS50105">
    <property type="entry name" value="SAM_DOMAIN"/>
    <property type="match status" value="1"/>
</dbReference>
<organism evidence="2 3">
    <name type="scientific">Bactrocera dorsalis</name>
    <name type="common">Oriental fruit fly</name>
    <name type="synonym">Dacus dorsalis</name>
    <dbReference type="NCBI Taxonomy" id="27457"/>
    <lineage>
        <taxon>Eukaryota</taxon>
        <taxon>Metazoa</taxon>
        <taxon>Ecdysozoa</taxon>
        <taxon>Arthropoda</taxon>
        <taxon>Hexapoda</taxon>
        <taxon>Insecta</taxon>
        <taxon>Pterygota</taxon>
        <taxon>Neoptera</taxon>
        <taxon>Endopterygota</taxon>
        <taxon>Diptera</taxon>
        <taxon>Brachycera</taxon>
        <taxon>Muscomorpha</taxon>
        <taxon>Tephritoidea</taxon>
        <taxon>Tephritidae</taxon>
        <taxon>Bactrocera</taxon>
        <taxon>Bactrocera</taxon>
    </lineage>
</organism>
<sequence length="393" mass="43768">MPHNNIVCEWLRAIGMQQYAESFMENGYDELEICKQIGEIDLDAIGVDTVQHRNKLLKSVRSLREKGAAIVYVMINDPKALSSSNEILATDCDAPTTMKELEAIMKRHLEADGIRLTAHPYSTPEGKRGYLEGLAAHYSKQINMPYEDVLDAIEEVRVSKWKERHVRISTGHTLSRRAGGSSSSSGIGVSVMSGMMGGGGGVGVGFGIIGGNIANQSTLPTSHSQPLYVPGKYLPSSCLSNREENEIYSFAQNDLANRMARSAIDSKSAVNLNGMQHSYPGARRNFFYDFSATEGRNRNKRRTVFARFLSGLNKGAEENNPNEEMQLKSAEKFKACSTMKRVEPHQNFEETIRRLKTQKKKGETHDKGIHDRGKEVAHTMVNEMPLNNYTKHP</sequence>
<dbReference type="InterPro" id="IPR001660">
    <property type="entry name" value="SAM"/>
</dbReference>
<evidence type="ECO:0000313" key="2">
    <source>
        <dbReference type="Proteomes" id="UP001652620"/>
    </source>
</evidence>
<protein>
    <submittedName>
        <fullName evidence="3">Uncharacterized protein LOC105233613</fullName>
    </submittedName>
</protein>
<dbReference type="RefSeq" id="XP_049306370.1">
    <property type="nucleotide sequence ID" value="XM_049450413.1"/>
</dbReference>
<dbReference type="SMART" id="SM00454">
    <property type="entry name" value="SAM"/>
    <property type="match status" value="1"/>
</dbReference>
<dbReference type="PANTHER" id="PTHR12301">
    <property type="entry name" value="SAM-DOMAIN, SH3 AND NUCLEAR LOCALIZATION SIGNALS PROTEIN RELATED"/>
    <property type="match status" value="1"/>
</dbReference>
<name>A0ABM3JAV7_BACDO</name>
<dbReference type="Gene3D" id="1.10.150.50">
    <property type="entry name" value="Transcription Factor, Ets-1"/>
    <property type="match status" value="1"/>
</dbReference>
<dbReference type="SUPFAM" id="SSF47769">
    <property type="entry name" value="SAM/Pointed domain"/>
    <property type="match status" value="1"/>
</dbReference>
<dbReference type="InterPro" id="IPR051725">
    <property type="entry name" value="SAM-SH3_domain_protein"/>
</dbReference>
<dbReference type="GeneID" id="105233613"/>
<dbReference type="Pfam" id="PF00536">
    <property type="entry name" value="SAM_1"/>
    <property type="match status" value="1"/>
</dbReference>
<dbReference type="InterPro" id="IPR058666">
    <property type="entry name" value="SASH1/NUB1_homeodomain"/>
</dbReference>
<gene>
    <name evidence="3" type="primary">LOC105233613</name>
</gene>
<accession>A0ABM3JAV7</accession>
<evidence type="ECO:0000259" key="1">
    <source>
        <dbReference type="PROSITE" id="PS50105"/>
    </source>
</evidence>
<reference evidence="2" key="1">
    <citation type="submission" date="2025-05" db="UniProtKB">
        <authorList>
            <consortium name="RefSeq"/>
        </authorList>
    </citation>
    <scope>NUCLEOTIDE SEQUENCE [LARGE SCALE GENOMIC DNA]</scope>
</reference>
<dbReference type="InterPro" id="IPR013761">
    <property type="entry name" value="SAM/pointed_sf"/>
</dbReference>